<feature type="transmembrane region" description="Helical" evidence="1">
    <location>
        <begin position="20"/>
        <end position="39"/>
    </location>
</feature>
<keyword evidence="1" id="KW-0472">Membrane</keyword>
<dbReference type="Proteomes" id="UP000190816">
    <property type="component" value="Unassembled WGS sequence"/>
</dbReference>
<dbReference type="EMBL" id="MAIC01000017">
    <property type="protein sequence ID" value="OPB72397.1"/>
    <property type="molecule type" value="Genomic_DNA"/>
</dbReference>
<evidence type="ECO:0000313" key="3">
    <source>
        <dbReference type="Proteomes" id="UP000190816"/>
    </source>
</evidence>
<dbReference type="AlphaFoldDB" id="A0AAJ3NA06"/>
<name>A0AAJ3NA06_9FLAO</name>
<proteinExistence type="predicted"/>
<organism evidence="2 3">
    <name type="scientific">Elizabethkingia ursingii</name>
    <dbReference type="NCBI Taxonomy" id="1756150"/>
    <lineage>
        <taxon>Bacteria</taxon>
        <taxon>Pseudomonadati</taxon>
        <taxon>Bacteroidota</taxon>
        <taxon>Flavobacteriia</taxon>
        <taxon>Flavobacteriales</taxon>
        <taxon>Weeksellaceae</taxon>
        <taxon>Elizabethkingia</taxon>
    </lineage>
</organism>
<keyword evidence="1" id="KW-0812">Transmembrane</keyword>
<comment type="caution">
    <text evidence="2">The sequence shown here is derived from an EMBL/GenBank/DDBJ whole genome shotgun (WGS) entry which is preliminary data.</text>
</comment>
<dbReference type="KEGG" id="ego:BBD34_17235"/>
<accession>A0AAJ3NA06</accession>
<sequence>MEFKSLKNIETSFHQMRTLVFGFIILCAFVTGFALWKSYSFASKEREKIYVLDNGKSLMLALSQNVNINRPVEAKEHVRRFHELFFTLAPDKEAIDSNLKRAFYLSDKSAFDYYKDLLEKGYYNRIISGNVQQRIEVDSIVCNFNDYPYQAITYARQIIIRSSNITTRSLITSCRLINSVRSDNNPQGFNMEKFSVTENKDLEILKR</sequence>
<evidence type="ECO:0000313" key="2">
    <source>
        <dbReference type="EMBL" id="OPB72397.1"/>
    </source>
</evidence>
<reference evidence="2 3" key="1">
    <citation type="submission" date="2016-06" db="EMBL/GenBank/DDBJ databases">
        <authorList>
            <person name="Nicholson A.C."/>
        </authorList>
    </citation>
    <scope>NUCLEOTIDE SEQUENCE [LARGE SCALE GENOMIC DNA]</scope>
    <source>
        <strain evidence="2 3">G4123</strain>
    </source>
</reference>
<dbReference type="NCBIfam" id="TIGR03781">
    <property type="entry name" value="Bac_Flav_CT_K"/>
    <property type="match status" value="1"/>
</dbReference>
<evidence type="ECO:0000256" key="1">
    <source>
        <dbReference type="SAM" id="Phobius"/>
    </source>
</evidence>
<gene>
    <name evidence="2" type="ORF">BAY32_12635</name>
</gene>
<dbReference type="RefSeq" id="WP_078404956.1">
    <property type="nucleotide sequence ID" value="NZ_CP016377.1"/>
</dbReference>
<dbReference type="InterPro" id="IPR022276">
    <property type="entry name" value="Conjug_transposon_TraK"/>
</dbReference>
<keyword evidence="1" id="KW-1133">Transmembrane helix</keyword>
<protein>
    <submittedName>
        <fullName evidence="2">Conjugative transposon protein TraK</fullName>
    </submittedName>
</protein>